<evidence type="ECO:0000313" key="2">
    <source>
        <dbReference type="Proteomes" id="UP000321379"/>
    </source>
</evidence>
<accession>A0A5C8UIY4</accession>
<reference evidence="1 2" key="1">
    <citation type="submission" date="2019-08" db="EMBL/GenBank/DDBJ databases">
        <title>Bacterial whole genome sequence for Glaciihabitans sp. CHu50b-6-2.</title>
        <authorList>
            <person name="Jin L."/>
        </authorList>
    </citation>
    <scope>NUCLEOTIDE SEQUENCE [LARGE SCALE GENOMIC DNA]</scope>
    <source>
        <strain evidence="1 2">CHu50b-6-2</strain>
    </source>
</reference>
<organism evidence="1 2">
    <name type="scientific">Lacisediminihabitans profunda</name>
    <dbReference type="NCBI Taxonomy" id="2594790"/>
    <lineage>
        <taxon>Bacteria</taxon>
        <taxon>Bacillati</taxon>
        <taxon>Actinomycetota</taxon>
        <taxon>Actinomycetes</taxon>
        <taxon>Micrococcales</taxon>
        <taxon>Microbacteriaceae</taxon>
        <taxon>Lacisediminihabitans</taxon>
    </lineage>
</organism>
<evidence type="ECO:0008006" key="3">
    <source>
        <dbReference type="Google" id="ProtNLM"/>
    </source>
</evidence>
<sequence>MEWQQVFELLGRTVASRHELMSAGATGHDLTVAVSSRRLVRIRRDHYSLPATARPIQEAIRIGGRLGCVSALSHYGVFAFDTTFAHLHLGRDASRLRAPRNRFATLSRQNRDGAELHWSPLLEPAGGSEVAIGLKDALAQSLRCQHPWYAIASLDNALNQRLIDETDLAEIFANAPLRCQTLRAQLDGRSEAGQESVLRLIMLSAGLRCELQVEILRVGRVDLIVEGILALEADSRLAHDGWELHVRDRDRDLELARQGYMSLRPVYRRTMFSPHEVRDAVLNLLAAWNHHRVVLL</sequence>
<protein>
    <recommendedName>
        <fullName evidence="3">DUF559 domain-containing protein</fullName>
    </recommendedName>
</protein>
<keyword evidence="2" id="KW-1185">Reference proteome</keyword>
<evidence type="ECO:0000313" key="1">
    <source>
        <dbReference type="EMBL" id="TXN28295.1"/>
    </source>
</evidence>
<dbReference type="Proteomes" id="UP000321379">
    <property type="component" value="Unassembled WGS sequence"/>
</dbReference>
<dbReference type="RefSeq" id="WP_147785009.1">
    <property type="nucleotide sequence ID" value="NZ_VRMG01000015.1"/>
</dbReference>
<dbReference type="AlphaFoldDB" id="A0A5C8UIY4"/>
<dbReference type="EMBL" id="VRMG01000015">
    <property type="protein sequence ID" value="TXN28295.1"/>
    <property type="molecule type" value="Genomic_DNA"/>
</dbReference>
<gene>
    <name evidence="1" type="ORF">FVP33_17635</name>
</gene>
<proteinExistence type="predicted"/>
<comment type="caution">
    <text evidence="1">The sequence shown here is derived from an EMBL/GenBank/DDBJ whole genome shotgun (WGS) entry which is preliminary data.</text>
</comment>
<name>A0A5C8UIY4_9MICO</name>